<protein>
    <submittedName>
        <fullName evidence="1">Uncharacterized protein</fullName>
    </submittedName>
</protein>
<evidence type="ECO:0000313" key="1">
    <source>
        <dbReference type="EMBL" id="MBB5142773.1"/>
    </source>
</evidence>
<dbReference type="Proteomes" id="UP000539075">
    <property type="component" value="Unassembled WGS sequence"/>
</dbReference>
<accession>A0A7W8FEG7</accession>
<proteinExistence type="predicted"/>
<evidence type="ECO:0000313" key="2">
    <source>
        <dbReference type="Proteomes" id="UP000539075"/>
    </source>
</evidence>
<gene>
    <name evidence="1" type="ORF">HNQ38_000852</name>
</gene>
<reference evidence="1 2" key="1">
    <citation type="submission" date="2020-08" db="EMBL/GenBank/DDBJ databases">
        <title>Genomic Encyclopedia of Type Strains, Phase IV (KMG-IV): sequencing the most valuable type-strain genomes for metagenomic binning, comparative biology and taxonomic classification.</title>
        <authorList>
            <person name="Goeker M."/>
        </authorList>
    </citation>
    <scope>NUCLEOTIDE SEQUENCE [LARGE SCALE GENOMIC DNA]</scope>
    <source>
        <strain evidence="1 2">DSM 11275</strain>
    </source>
</reference>
<comment type="caution">
    <text evidence="1">The sequence shown here is derived from an EMBL/GenBank/DDBJ whole genome shotgun (WGS) entry which is preliminary data.</text>
</comment>
<sequence length="113" mass="12397">MAYDIRLMKLVTGELAIGKYDAEKDCLNEVAAIQSIPTQQGVQMMMLPYGYPFESEFSGSIEGKSFLYRYTSTPKELQDKYIEACTNLTVAGGLGRMQFSSEPFGGSGSGLIK</sequence>
<dbReference type="RefSeq" id="WP_183718146.1">
    <property type="nucleotide sequence ID" value="NZ_JACHGO010000002.1"/>
</dbReference>
<keyword evidence="2" id="KW-1185">Reference proteome</keyword>
<dbReference type="AlphaFoldDB" id="A0A7W8FEG7"/>
<organism evidence="1 2">
    <name type="scientific">Desulfovibrio intestinalis</name>
    <dbReference type="NCBI Taxonomy" id="58621"/>
    <lineage>
        <taxon>Bacteria</taxon>
        <taxon>Pseudomonadati</taxon>
        <taxon>Thermodesulfobacteriota</taxon>
        <taxon>Desulfovibrionia</taxon>
        <taxon>Desulfovibrionales</taxon>
        <taxon>Desulfovibrionaceae</taxon>
        <taxon>Desulfovibrio</taxon>
    </lineage>
</organism>
<dbReference type="EMBL" id="JACHGO010000002">
    <property type="protein sequence ID" value="MBB5142773.1"/>
    <property type="molecule type" value="Genomic_DNA"/>
</dbReference>
<name>A0A7W8FEG7_9BACT</name>